<evidence type="ECO:0000313" key="18">
    <source>
        <dbReference type="Proteomes" id="UP000323930"/>
    </source>
</evidence>
<evidence type="ECO:0000256" key="6">
    <source>
        <dbReference type="ARBA" id="ARBA00022729"/>
    </source>
</evidence>
<comment type="subcellular location">
    <subcellularLocation>
        <location evidence="1 12">Cell outer membrane</location>
        <topology evidence="1 12">Multi-pass membrane protein</topology>
    </subcellularLocation>
</comment>
<dbReference type="PANTHER" id="PTHR32552">
    <property type="entry name" value="FERRICHROME IRON RECEPTOR-RELATED"/>
    <property type="match status" value="1"/>
</dbReference>
<dbReference type="Gene3D" id="2.170.130.10">
    <property type="entry name" value="TonB-dependent receptor, plug domain"/>
    <property type="match status" value="1"/>
</dbReference>
<dbReference type="InterPro" id="IPR000531">
    <property type="entry name" value="Beta-barrel_TonB"/>
</dbReference>
<evidence type="ECO:0000256" key="5">
    <source>
        <dbReference type="ARBA" id="ARBA00022692"/>
    </source>
</evidence>
<accession>A0A5D0HFC1</accession>
<evidence type="ECO:0000256" key="9">
    <source>
        <dbReference type="ARBA" id="ARBA00023077"/>
    </source>
</evidence>
<dbReference type="Gene3D" id="2.40.170.20">
    <property type="entry name" value="TonB-dependent receptor, beta-barrel domain"/>
    <property type="match status" value="1"/>
</dbReference>
<evidence type="ECO:0000256" key="14">
    <source>
        <dbReference type="SAM" id="SignalP"/>
    </source>
</evidence>
<keyword evidence="11 12" id="KW-0998">Cell outer membrane</keyword>
<protein>
    <submittedName>
        <fullName evidence="17">TonB-dependent receptor plug domain-containing protein</fullName>
    </submittedName>
</protein>
<feature type="domain" description="TonB-dependent receptor-like beta-barrel" evidence="15">
    <location>
        <begin position="250"/>
        <end position="662"/>
    </location>
</feature>
<feature type="signal peptide" evidence="14">
    <location>
        <begin position="1"/>
        <end position="19"/>
    </location>
</feature>
<keyword evidence="6 14" id="KW-0732">Signal</keyword>
<reference evidence="17 18" key="1">
    <citation type="submission" date="2019-08" db="EMBL/GenBank/DDBJ databases">
        <title>Seonamhaeicola sediminis sp. nov., isolated from marine sediment.</title>
        <authorList>
            <person name="Cao W.R."/>
        </authorList>
    </citation>
    <scope>NUCLEOTIDE SEQUENCE [LARGE SCALE GENOMIC DNA]</scope>
    <source>
        <strain evidence="17 18">B011</strain>
    </source>
</reference>
<evidence type="ECO:0000256" key="12">
    <source>
        <dbReference type="PROSITE-ProRule" id="PRU01360"/>
    </source>
</evidence>
<dbReference type="Pfam" id="PF07715">
    <property type="entry name" value="Plug"/>
    <property type="match status" value="1"/>
</dbReference>
<keyword evidence="4" id="KW-0410">Iron transport</keyword>
<evidence type="ECO:0000256" key="2">
    <source>
        <dbReference type="ARBA" id="ARBA00022448"/>
    </source>
</evidence>
<gene>
    <name evidence="17" type="ORF">FUA24_22685</name>
</gene>
<dbReference type="AlphaFoldDB" id="A0A5D0HFC1"/>
<dbReference type="RefSeq" id="WP_148545482.1">
    <property type="nucleotide sequence ID" value="NZ_VSDQ01000729.1"/>
</dbReference>
<dbReference type="InterPro" id="IPR036942">
    <property type="entry name" value="Beta-barrel_TonB_sf"/>
</dbReference>
<keyword evidence="10 12" id="KW-0472">Membrane</keyword>
<proteinExistence type="inferred from homology"/>
<keyword evidence="3 12" id="KW-1134">Transmembrane beta strand</keyword>
<keyword evidence="8" id="KW-0406">Ion transport</keyword>
<dbReference type="InterPro" id="IPR037066">
    <property type="entry name" value="Plug_dom_sf"/>
</dbReference>
<evidence type="ECO:0000313" key="17">
    <source>
        <dbReference type="EMBL" id="TYA70094.1"/>
    </source>
</evidence>
<dbReference type="OrthoDB" id="9761152at2"/>
<sequence length="710" mass="79617">MKNLVLFLTLLVLSVGAGAQQNQIQQDSTKREKLDEVLVKAVRVDADSPITHSNVSKEELAKRNLGQDIPTLLNFLPSVVTTSDAGAGIGYSGIRVRGTDATRVNVTINGIPYNDPESQGTFWVNLGDFASSTESLQLQRGVGTSINGSAAFGASLNLLTDAYSDNAYAEISNSFGSYNTRKHTVKLSTGLINDHFEVSGRFSKIDSDGYVDRAFTDLKAFFLQGVYKDENTLIKAVTFGGAERTYQAWFGLTAEQLQEDRRQNPYTYENETDNYWQDHFQLHWNQRFNNNWSTNIGLNYTKGKGYFEQYKPEESASDFANLIEEDSDVIVRRWLDNNFYVANANVTYKNEGLEIITGLSYSTYDGDHFGEVIWGSDLADGTQIRDHYYFGDAIKNDFSVFSKATFKFSDVFTGFVDLQSRFVGYETDGLNSDRDEFVTDADFSFFNPKFGLTFKPSENNSFYASFARANREPNRDDFENGVTENETLNDIELGWRHNTEKVALSTNIYYMFYQNQLVLTGELDDVGSPIRATSGKSYRLGLEVDANVKFCKSFTTSTNVAISSNKNRDFTSSIDGALVNLGNTNISFSPDLIIGNALNFFPAENVQLSFLSKYVGEQYMGNVDSEASKLDSYFVNDFNVNYVIKPNKIFKSITLTALVNNIFNKKYVSNGYYFTYDDTWSDPNAVTTIEGAGYYPQATTNFLVGATLKF</sequence>
<keyword evidence="7" id="KW-0408">Iron</keyword>
<dbReference type="InterPro" id="IPR039426">
    <property type="entry name" value="TonB-dep_rcpt-like"/>
</dbReference>
<keyword evidence="18" id="KW-1185">Reference proteome</keyword>
<evidence type="ECO:0000256" key="1">
    <source>
        <dbReference type="ARBA" id="ARBA00004571"/>
    </source>
</evidence>
<feature type="chain" id="PRO_5022937245" evidence="14">
    <location>
        <begin position="20"/>
        <end position="710"/>
    </location>
</feature>
<evidence type="ECO:0000256" key="11">
    <source>
        <dbReference type="ARBA" id="ARBA00023237"/>
    </source>
</evidence>
<keyword evidence="9 13" id="KW-0798">TonB box</keyword>
<dbReference type="Pfam" id="PF00593">
    <property type="entry name" value="TonB_dep_Rec_b-barrel"/>
    <property type="match status" value="1"/>
</dbReference>
<name>A0A5D0HFC1_9FLAO</name>
<dbReference type="SUPFAM" id="SSF56935">
    <property type="entry name" value="Porins"/>
    <property type="match status" value="1"/>
</dbReference>
<feature type="domain" description="TonB-dependent receptor plug" evidence="16">
    <location>
        <begin position="47"/>
        <end position="154"/>
    </location>
</feature>
<keyword evidence="5 12" id="KW-0812">Transmembrane</keyword>
<dbReference type="GO" id="GO:0015344">
    <property type="term" value="F:siderophore uptake transmembrane transporter activity"/>
    <property type="evidence" value="ECO:0007669"/>
    <property type="project" value="TreeGrafter"/>
</dbReference>
<evidence type="ECO:0000259" key="16">
    <source>
        <dbReference type="Pfam" id="PF07715"/>
    </source>
</evidence>
<dbReference type="PROSITE" id="PS52016">
    <property type="entry name" value="TONB_DEPENDENT_REC_3"/>
    <property type="match status" value="1"/>
</dbReference>
<evidence type="ECO:0000256" key="4">
    <source>
        <dbReference type="ARBA" id="ARBA00022496"/>
    </source>
</evidence>
<evidence type="ECO:0000259" key="15">
    <source>
        <dbReference type="Pfam" id="PF00593"/>
    </source>
</evidence>
<comment type="similarity">
    <text evidence="12 13">Belongs to the TonB-dependent receptor family.</text>
</comment>
<dbReference type="Proteomes" id="UP000323930">
    <property type="component" value="Unassembled WGS sequence"/>
</dbReference>
<evidence type="ECO:0000256" key="8">
    <source>
        <dbReference type="ARBA" id="ARBA00023065"/>
    </source>
</evidence>
<evidence type="ECO:0000256" key="10">
    <source>
        <dbReference type="ARBA" id="ARBA00023136"/>
    </source>
</evidence>
<evidence type="ECO:0000256" key="3">
    <source>
        <dbReference type="ARBA" id="ARBA00022452"/>
    </source>
</evidence>
<keyword evidence="17" id="KW-0675">Receptor</keyword>
<dbReference type="EMBL" id="VSDQ01000729">
    <property type="protein sequence ID" value="TYA70094.1"/>
    <property type="molecule type" value="Genomic_DNA"/>
</dbReference>
<organism evidence="17 18">
    <name type="scientific">Seonamhaeicola marinus</name>
    <dbReference type="NCBI Taxonomy" id="1912246"/>
    <lineage>
        <taxon>Bacteria</taxon>
        <taxon>Pseudomonadati</taxon>
        <taxon>Bacteroidota</taxon>
        <taxon>Flavobacteriia</taxon>
        <taxon>Flavobacteriales</taxon>
        <taxon>Flavobacteriaceae</taxon>
    </lineage>
</organism>
<dbReference type="PANTHER" id="PTHR32552:SF68">
    <property type="entry name" value="FERRICHROME OUTER MEMBRANE TRANSPORTER_PHAGE RECEPTOR"/>
    <property type="match status" value="1"/>
</dbReference>
<evidence type="ECO:0000256" key="7">
    <source>
        <dbReference type="ARBA" id="ARBA00023004"/>
    </source>
</evidence>
<evidence type="ECO:0000256" key="13">
    <source>
        <dbReference type="RuleBase" id="RU003357"/>
    </source>
</evidence>
<keyword evidence="2 12" id="KW-0813">Transport</keyword>
<dbReference type="InterPro" id="IPR012910">
    <property type="entry name" value="Plug_dom"/>
</dbReference>
<comment type="caution">
    <text evidence="17">The sequence shown here is derived from an EMBL/GenBank/DDBJ whole genome shotgun (WGS) entry which is preliminary data.</text>
</comment>
<dbReference type="GO" id="GO:0009279">
    <property type="term" value="C:cell outer membrane"/>
    <property type="evidence" value="ECO:0007669"/>
    <property type="project" value="UniProtKB-SubCell"/>
</dbReference>